<protein>
    <submittedName>
        <fullName evidence="4">Alpha/beta hydrolase</fullName>
    </submittedName>
</protein>
<accession>A0ABS9GXZ1</accession>
<dbReference type="InterPro" id="IPR000073">
    <property type="entry name" value="AB_hydrolase_1"/>
</dbReference>
<keyword evidence="2 4" id="KW-0378">Hydrolase</keyword>
<evidence type="ECO:0000259" key="3">
    <source>
        <dbReference type="Pfam" id="PF00561"/>
    </source>
</evidence>
<dbReference type="PRINTS" id="PR00793">
    <property type="entry name" value="PROAMNOPTASE"/>
</dbReference>
<dbReference type="Gene3D" id="3.40.50.1820">
    <property type="entry name" value="alpha/beta hydrolase"/>
    <property type="match status" value="1"/>
</dbReference>
<evidence type="ECO:0000313" key="4">
    <source>
        <dbReference type="EMBL" id="MCF6136402.1"/>
    </source>
</evidence>
<dbReference type="Pfam" id="PF00561">
    <property type="entry name" value="Abhydrolase_1"/>
    <property type="match status" value="1"/>
</dbReference>
<dbReference type="InterPro" id="IPR050266">
    <property type="entry name" value="AB_hydrolase_sf"/>
</dbReference>
<comment type="caution">
    <text evidence="4">The sequence shown here is derived from an EMBL/GenBank/DDBJ whole genome shotgun (WGS) entry which is preliminary data.</text>
</comment>
<proteinExistence type="inferred from homology"/>
<dbReference type="RefSeq" id="WP_236331043.1">
    <property type="nucleotide sequence ID" value="NZ_JAKIJS010000001.1"/>
</dbReference>
<evidence type="ECO:0000256" key="1">
    <source>
        <dbReference type="ARBA" id="ARBA00010088"/>
    </source>
</evidence>
<comment type="similarity">
    <text evidence="1">Belongs to the peptidase S33 family.</text>
</comment>
<feature type="domain" description="AB hydrolase-1" evidence="3">
    <location>
        <begin position="24"/>
        <end position="285"/>
    </location>
</feature>
<dbReference type="PANTHER" id="PTHR43798">
    <property type="entry name" value="MONOACYLGLYCEROL LIPASE"/>
    <property type="match status" value="1"/>
</dbReference>
<dbReference type="GO" id="GO:0016787">
    <property type="term" value="F:hydrolase activity"/>
    <property type="evidence" value="ECO:0007669"/>
    <property type="project" value="UniProtKB-KW"/>
</dbReference>
<dbReference type="Proteomes" id="UP001649381">
    <property type="component" value="Unassembled WGS sequence"/>
</dbReference>
<dbReference type="PANTHER" id="PTHR43798:SF33">
    <property type="entry name" value="HYDROLASE, PUTATIVE (AFU_ORTHOLOGUE AFUA_2G14860)-RELATED"/>
    <property type="match status" value="1"/>
</dbReference>
<sequence>MKGTLMNIRGKDLYVETYGSRENPALLYLHGGPGESCYDFSAHQPERLQNDFYLIAIDQRGVCRSALIEEGEPFGFQDLVEDCEALRKELGITKWSLIGHSVGGYLALSYVDQYPHSIERVIFECPTFDFKLTAKELLRKTAMLLGKYGKEEAQSKALKLIESDISPRKFVEEYLPLSDELGEHRMEIYTYNFDNPTDYFAGYTEEEIDELYDRSEVHYTRLREEGVIFDSLLPKLQTVNNPMLLITAEHDAVTCAHHVSAFNNSAENGEIIHFENCGHTPHYEDADRFAHIVKSYLLVETKSNKSVHT</sequence>
<dbReference type="EMBL" id="JAKIJS010000001">
    <property type="protein sequence ID" value="MCF6136402.1"/>
    <property type="molecule type" value="Genomic_DNA"/>
</dbReference>
<evidence type="ECO:0000256" key="2">
    <source>
        <dbReference type="ARBA" id="ARBA00022801"/>
    </source>
</evidence>
<keyword evidence="5" id="KW-1185">Reference proteome</keyword>
<dbReference type="InterPro" id="IPR029058">
    <property type="entry name" value="AB_hydrolase_fold"/>
</dbReference>
<reference evidence="4 5" key="1">
    <citation type="submission" date="2022-01" db="EMBL/GenBank/DDBJ databases">
        <title>Alkalihalobacillus sp. EGI L200015, a novel bacterium isolated from a salt lake sediment.</title>
        <authorList>
            <person name="Gao L."/>
            <person name="Fang B.-Z."/>
            <person name="Li W.-J."/>
        </authorList>
    </citation>
    <scope>NUCLEOTIDE SEQUENCE [LARGE SCALE GENOMIC DNA]</scope>
    <source>
        <strain evidence="4 5">KCTC 12718</strain>
    </source>
</reference>
<gene>
    <name evidence="4" type="ORF">L2716_01585</name>
</gene>
<dbReference type="InterPro" id="IPR002410">
    <property type="entry name" value="Peptidase_S33"/>
</dbReference>
<organism evidence="4 5">
    <name type="scientific">Pseudalkalibacillus berkeleyi</name>
    <dbReference type="NCBI Taxonomy" id="1069813"/>
    <lineage>
        <taxon>Bacteria</taxon>
        <taxon>Bacillati</taxon>
        <taxon>Bacillota</taxon>
        <taxon>Bacilli</taxon>
        <taxon>Bacillales</taxon>
        <taxon>Fictibacillaceae</taxon>
        <taxon>Pseudalkalibacillus</taxon>
    </lineage>
</organism>
<name>A0ABS9GXZ1_9BACL</name>
<dbReference type="SUPFAM" id="SSF53474">
    <property type="entry name" value="alpha/beta-Hydrolases"/>
    <property type="match status" value="1"/>
</dbReference>
<evidence type="ECO:0000313" key="5">
    <source>
        <dbReference type="Proteomes" id="UP001649381"/>
    </source>
</evidence>